<name>A0ABV6DVG2_9BACL</name>
<proteinExistence type="inferred from homology"/>
<accession>A0ABV6DVG2</accession>
<evidence type="ECO:0000259" key="8">
    <source>
        <dbReference type="PROSITE" id="PS51192"/>
    </source>
</evidence>
<dbReference type="Gene3D" id="3.40.50.300">
    <property type="entry name" value="P-loop containing nucleotide triphosphate hydrolases"/>
    <property type="match status" value="2"/>
</dbReference>
<keyword evidence="4" id="KW-0067">ATP-binding</keyword>
<dbReference type="CDD" id="cd00268">
    <property type="entry name" value="DEADc"/>
    <property type="match status" value="1"/>
</dbReference>
<dbReference type="EC" id="3.6.4.-" evidence="11"/>
<dbReference type="InterPro" id="IPR014014">
    <property type="entry name" value="RNA_helicase_DEAD_Q_motif"/>
</dbReference>
<dbReference type="GO" id="GO:0004386">
    <property type="term" value="F:helicase activity"/>
    <property type="evidence" value="ECO:0007669"/>
    <property type="project" value="UniProtKB-KW"/>
</dbReference>
<gene>
    <name evidence="11" type="ORF">ACFFK0_29980</name>
</gene>
<reference evidence="11 12" key="1">
    <citation type="submission" date="2024-09" db="EMBL/GenBank/DDBJ databases">
        <authorList>
            <person name="Sun Q."/>
            <person name="Mori K."/>
        </authorList>
    </citation>
    <scope>NUCLEOTIDE SEQUENCE [LARGE SCALE GENOMIC DNA]</scope>
    <source>
        <strain evidence="11 12">CCM 7759</strain>
    </source>
</reference>
<feature type="domain" description="Helicase C-terminal" evidence="9">
    <location>
        <begin position="220"/>
        <end position="381"/>
    </location>
</feature>
<dbReference type="GO" id="GO:0016787">
    <property type="term" value="F:hydrolase activity"/>
    <property type="evidence" value="ECO:0007669"/>
    <property type="project" value="UniProtKB-KW"/>
</dbReference>
<evidence type="ECO:0000313" key="12">
    <source>
        <dbReference type="Proteomes" id="UP001589776"/>
    </source>
</evidence>
<dbReference type="InterPro" id="IPR001650">
    <property type="entry name" value="Helicase_C-like"/>
</dbReference>
<evidence type="ECO:0000256" key="5">
    <source>
        <dbReference type="ARBA" id="ARBA00038437"/>
    </source>
</evidence>
<evidence type="ECO:0000259" key="10">
    <source>
        <dbReference type="PROSITE" id="PS51195"/>
    </source>
</evidence>
<dbReference type="InterPro" id="IPR044742">
    <property type="entry name" value="DEAD/DEAH_RhlB"/>
</dbReference>
<dbReference type="InterPro" id="IPR050079">
    <property type="entry name" value="DEAD_box_RNA_helicase"/>
</dbReference>
<feature type="compositionally biased region" description="Polar residues" evidence="7">
    <location>
        <begin position="432"/>
        <end position="447"/>
    </location>
</feature>
<dbReference type="InterPro" id="IPR027417">
    <property type="entry name" value="P-loop_NTPase"/>
</dbReference>
<sequence>MSVRSANLTFGALGIGDTLVSALRELGVVTPTPVQQQAIPALLAGSDAIVQAQTGTGKTLAFVLPMLQRIRPDELFSQALIITPTRELAIQIYGEVAKLAPALGIAALPVYGGQDVIAQAHRLQGGAQVIVGTPGRLNDHLRRGTINLDKLHILVLDEADQMLALGFLDEVTGVIDAAPGERQTLLFSATMPEPVRRLAASYLRSPADIRVHGREITLDTIRQTLIETTDRAKQSTLLQLLRRYRPHLAVIFCRTKIRAKKLAEALLSHGLSVEELHGDLTQARREEVMAAFRRGDIQLLVATDVAARGLDVEGVTHVINYDIPHDAESYIHRIGRTGRAGHKGYAFTLAAPRDAMYVQLIEKGIGMTLERQSDSQYKDEVRPRPDRQTDVRGRGDRLLVKASMVKRGESGRKPGDSNRGRGERGPRADSPKAQTFGRNSRHTSGTKPTGRRERRK</sequence>
<evidence type="ECO:0000256" key="7">
    <source>
        <dbReference type="SAM" id="MobiDB-lite"/>
    </source>
</evidence>
<feature type="domain" description="DEAD-box RNA helicase Q" evidence="10">
    <location>
        <begin position="8"/>
        <end position="36"/>
    </location>
</feature>
<evidence type="ECO:0000256" key="3">
    <source>
        <dbReference type="ARBA" id="ARBA00022806"/>
    </source>
</evidence>
<dbReference type="PROSITE" id="PS51194">
    <property type="entry name" value="HELICASE_CTER"/>
    <property type="match status" value="1"/>
</dbReference>
<dbReference type="CDD" id="cd18787">
    <property type="entry name" value="SF2_C_DEAD"/>
    <property type="match status" value="1"/>
</dbReference>
<dbReference type="Pfam" id="PF00271">
    <property type="entry name" value="Helicase_C"/>
    <property type="match status" value="1"/>
</dbReference>
<dbReference type="Proteomes" id="UP001589776">
    <property type="component" value="Unassembled WGS sequence"/>
</dbReference>
<dbReference type="Pfam" id="PF00270">
    <property type="entry name" value="DEAD"/>
    <property type="match status" value="1"/>
</dbReference>
<dbReference type="PANTHER" id="PTHR47959">
    <property type="entry name" value="ATP-DEPENDENT RNA HELICASE RHLE-RELATED"/>
    <property type="match status" value="1"/>
</dbReference>
<evidence type="ECO:0000256" key="6">
    <source>
        <dbReference type="PROSITE-ProRule" id="PRU00552"/>
    </source>
</evidence>
<feature type="region of interest" description="Disordered" evidence="7">
    <location>
        <begin position="371"/>
        <end position="456"/>
    </location>
</feature>
<feature type="compositionally biased region" description="Basic and acidic residues" evidence="7">
    <location>
        <begin position="371"/>
        <end position="399"/>
    </location>
</feature>
<dbReference type="EMBL" id="JBHLWN010000124">
    <property type="protein sequence ID" value="MFC0216631.1"/>
    <property type="molecule type" value="Genomic_DNA"/>
</dbReference>
<keyword evidence="1" id="KW-0547">Nucleotide-binding</keyword>
<feature type="short sequence motif" description="Q motif" evidence="6">
    <location>
        <begin position="8"/>
        <end position="36"/>
    </location>
</feature>
<dbReference type="InterPro" id="IPR014001">
    <property type="entry name" value="Helicase_ATP-bd"/>
</dbReference>
<comment type="similarity">
    <text evidence="5">Belongs to the DEAD box helicase family.</text>
</comment>
<evidence type="ECO:0000256" key="2">
    <source>
        <dbReference type="ARBA" id="ARBA00022801"/>
    </source>
</evidence>
<evidence type="ECO:0000256" key="1">
    <source>
        <dbReference type="ARBA" id="ARBA00022741"/>
    </source>
</evidence>
<dbReference type="SUPFAM" id="SSF52540">
    <property type="entry name" value="P-loop containing nucleoside triphosphate hydrolases"/>
    <property type="match status" value="2"/>
</dbReference>
<dbReference type="PROSITE" id="PS51195">
    <property type="entry name" value="Q_MOTIF"/>
    <property type="match status" value="1"/>
</dbReference>
<evidence type="ECO:0000313" key="11">
    <source>
        <dbReference type="EMBL" id="MFC0216631.1"/>
    </source>
</evidence>
<keyword evidence="12" id="KW-1185">Reference proteome</keyword>
<dbReference type="SMART" id="SM00490">
    <property type="entry name" value="HELICc"/>
    <property type="match status" value="1"/>
</dbReference>
<feature type="compositionally biased region" description="Basic and acidic residues" evidence="7">
    <location>
        <begin position="406"/>
        <end position="430"/>
    </location>
</feature>
<keyword evidence="3 11" id="KW-0347">Helicase</keyword>
<dbReference type="PANTHER" id="PTHR47959:SF1">
    <property type="entry name" value="ATP-DEPENDENT RNA HELICASE DBPA"/>
    <property type="match status" value="1"/>
</dbReference>
<comment type="caution">
    <text evidence="11">The sequence shown here is derived from an EMBL/GenBank/DDBJ whole genome shotgun (WGS) entry which is preliminary data.</text>
</comment>
<dbReference type="PROSITE" id="PS51192">
    <property type="entry name" value="HELICASE_ATP_BIND_1"/>
    <property type="match status" value="1"/>
</dbReference>
<dbReference type="InterPro" id="IPR011545">
    <property type="entry name" value="DEAD/DEAH_box_helicase_dom"/>
</dbReference>
<protein>
    <submittedName>
        <fullName evidence="11">DEAD/DEAH box helicase</fullName>
        <ecNumber evidence="11">3.6.4.-</ecNumber>
    </submittedName>
</protein>
<organism evidence="11 12">
    <name type="scientific">Paenibacillus chartarius</name>
    <dbReference type="NCBI Taxonomy" id="747481"/>
    <lineage>
        <taxon>Bacteria</taxon>
        <taxon>Bacillati</taxon>
        <taxon>Bacillota</taxon>
        <taxon>Bacilli</taxon>
        <taxon>Bacillales</taxon>
        <taxon>Paenibacillaceae</taxon>
        <taxon>Paenibacillus</taxon>
    </lineage>
</organism>
<dbReference type="RefSeq" id="WP_377475009.1">
    <property type="nucleotide sequence ID" value="NZ_JBHLWN010000124.1"/>
</dbReference>
<feature type="domain" description="Helicase ATP-binding" evidence="8">
    <location>
        <begin position="39"/>
        <end position="209"/>
    </location>
</feature>
<dbReference type="SMART" id="SM00487">
    <property type="entry name" value="DEXDc"/>
    <property type="match status" value="1"/>
</dbReference>
<evidence type="ECO:0000256" key="4">
    <source>
        <dbReference type="ARBA" id="ARBA00022840"/>
    </source>
</evidence>
<keyword evidence="2 11" id="KW-0378">Hydrolase</keyword>
<evidence type="ECO:0000259" key="9">
    <source>
        <dbReference type="PROSITE" id="PS51194"/>
    </source>
</evidence>